<dbReference type="EMBL" id="JABFUD020000003">
    <property type="protein sequence ID" value="KAI5081947.1"/>
    <property type="molecule type" value="Genomic_DNA"/>
</dbReference>
<reference evidence="2" key="1">
    <citation type="submission" date="2021-01" db="EMBL/GenBank/DDBJ databases">
        <title>Adiantum capillus-veneris genome.</title>
        <authorList>
            <person name="Fang Y."/>
            <person name="Liao Q."/>
        </authorList>
    </citation>
    <scope>NUCLEOTIDE SEQUENCE</scope>
    <source>
        <strain evidence="2">H3</strain>
        <tissue evidence="2">Leaf</tissue>
    </source>
</reference>
<dbReference type="Proteomes" id="UP000886520">
    <property type="component" value="Chromosome 2"/>
</dbReference>
<accession>A0A9D4V9B5</accession>
<feature type="compositionally biased region" description="Polar residues" evidence="1">
    <location>
        <begin position="37"/>
        <end position="46"/>
    </location>
</feature>
<organism evidence="2 3">
    <name type="scientific">Adiantum capillus-veneris</name>
    <name type="common">Maidenhair fern</name>
    <dbReference type="NCBI Taxonomy" id="13818"/>
    <lineage>
        <taxon>Eukaryota</taxon>
        <taxon>Viridiplantae</taxon>
        <taxon>Streptophyta</taxon>
        <taxon>Embryophyta</taxon>
        <taxon>Tracheophyta</taxon>
        <taxon>Polypodiopsida</taxon>
        <taxon>Polypodiidae</taxon>
        <taxon>Polypodiales</taxon>
        <taxon>Pteridineae</taxon>
        <taxon>Pteridaceae</taxon>
        <taxon>Vittarioideae</taxon>
        <taxon>Adiantum</taxon>
    </lineage>
</organism>
<keyword evidence="3" id="KW-1185">Reference proteome</keyword>
<evidence type="ECO:0000313" key="2">
    <source>
        <dbReference type="EMBL" id="KAI5081947.1"/>
    </source>
</evidence>
<evidence type="ECO:0000256" key="1">
    <source>
        <dbReference type="SAM" id="MobiDB-lite"/>
    </source>
</evidence>
<comment type="caution">
    <text evidence="2">The sequence shown here is derived from an EMBL/GenBank/DDBJ whole genome shotgun (WGS) entry which is preliminary data.</text>
</comment>
<evidence type="ECO:0000313" key="3">
    <source>
        <dbReference type="Proteomes" id="UP000886520"/>
    </source>
</evidence>
<proteinExistence type="predicted"/>
<sequence>MPLHQHKELGGVASIMSSKKTGEGLGEVTKSRPELLSPSSQGTPSLTQSILASLNGAMDCNWWHLERDMDQADEGVNGAPYMNYKPLVGLVGREGYVPHFFVT</sequence>
<gene>
    <name evidence="2" type="ORF">GOP47_0001690</name>
</gene>
<dbReference type="AlphaFoldDB" id="A0A9D4V9B5"/>
<feature type="region of interest" description="Disordered" evidence="1">
    <location>
        <begin position="1"/>
        <end position="46"/>
    </location>
</feature>
<protein>
    <submittedName>
        <fullName evidence="2">Uncharacterized protein</fullName>
    </submittedName>
</protein>
<name>A0A9D4V9B5_ADICA</name>